<evidence type="ECO:0000259" key="2">
    <source>
        <dbReference type="Pfam" id="PF13581"/>
    </source>
</evidence>
<feature type="coiled-coil region" evidence="1">
    <location>
        <begin position="104"/>
        <end position="131"/>
    </location>
</feature>
<reference evidence="3 4" key="1">
    <citation type="journal article" date="2017" name="Nature">
        <title>Atmospheric trace gases support primary production in Antarctic desert surface soil.</title>
        <authorList>
            <person name="Ji M."/>
            <person name="Greening C."/>
            <person name="Vanwonterghem I."/>
            <person name="Carere C.R."/>
            <person name="Bay S.K."/>
            <person name="Steen J.A."/>
            <person name="Montgomery K."/>
            <person name="Lines T."/>
            <person name="Beardall J."/>
            <person name="van Dorst J."/>
            <person name="Snape I."/>
            <person name="Stott M.B."/>
            <person name="Hugenholtz P."/>
            <person name="Ferrari B.C."/>
        </authorList>
    </citation>
    <scope>NUCLEOTIDE SEQUENCE [LARGE SCALE GENOMIC DNA]</scope>
    <source>
        <strain evidence="3">RRmetagenome_bin12</strain>
    </source>
</reference>
<evidence type="ECO:0000313" key="3">
    <source>
        <dbReference type="EMBL" id="PZR81229.1"/>
    </source>
</evidence>
<evidence type="ECO:0000256" key="1">
    <source>
        <dbReference type="SAM" id="Coils"/>
    </source>
</evidence>
<proteinExistence type="predicted"/>
<accession>A0A2W5Z7A8</accession>
<dbReference type="InterPro" id="IPR003594">
    <property type="entry name" value="HATPase_dom"/>
</dbReference>
<evidence type="ECO:0000313" key="4">
    <source>
        <dbReference type="Proteomes" id="UP000248724"/>
    </source>
</evidence>
<keyword evidence="1" id="KW-0175">Coiled coil</keyword>
<feature type="domain" description="Histidine kinase/HSP90-like ATPase" evidence="2">
    <location>
        <begin position="22"/>
        <end position="160"/>
    </location>
</feature>
<protein>
    <recommendedName>
        <fullName evidence="2">Histidine kinase/HSP90-like ATPase domain-containing protein</fullName>
    </recommendedName>
</protein>
<organism evidence="3 4">
    <name type="scientific">Candidatus Aeolococcus gillhamiae</name>
    <dbReference type="NCBI Taxonomy" id="3127015"/>
    <lineage>
        <taxon>Bacteria</taxon>
        <taxon>Bacillati</taxon>
        <taxon>Candidatus Dormiibacterota</taxon>
        <taxon>Candidatus Dormibacteria</taxon>
        <taxon>Candidatus Aeolococcales</taxon>
        <taxon>Candidatus Aeolococcaceae</taxon>
        <taxon>Candidatus Aeolococcus</taxon>
    </lineage>
</organism>
<sequence>MTNADKGYFTSRMTRTTSELRLPADPAYIVVAKRAASAFAAVAGFDVEAVHDLTIAVAQACENAISCADRAGGLGVGQIRLTFAVEGARLEVQVQSSCTRQALADAAAAQRQQAVKAVEREQQEVAAATDLALRLMGLFVDDHSYRVDERTGGLRVRLTKYRAS</sequence>
<gene>
    <name evidence="3" type="ORF">DLM65_06395</name>
</gene>
<dbReference type="AlphaFoldDB" id="A0A2W5Z7A8"/>
<dbReference type="Pfam" id="PF13581">
    <property type="entry name" value="HATPase_c_2"/>
    <property type="match status" value="1"/>
</dbReference>
<dbReference type="EMBL" id="QHBU01000119">
    <property type="protein sequence ID" value="PZR81229.1"/>
    <property type="molecule type" value="Genomic_DNA"/>
</dbReference>
<name>A0A2W5Z7A8_9BACT</name>
<dbReference type="Gene3D" id="3.30.565.10">
    <property type="entry name" value="Histidine kinase-like ATPase, C-terminal domain"/>
    <property type="match status" value="1"/>
</dbReference>
<dbReference type="InterPro" id="IPR036890">
    <property type="entry name" value="HATPase_C_sf"/>
</dbReference>
<comment type="caution">
    <text evidence="3">The sequence shown here is derived from an EMBL/GenBank/DDBJ whole genome shotgun (WGS) entry which is preliminary data.</text>
</comment>
<dbReference type="Proteomes" id="UP000248724">
    <property type="component" value="Unassembled WGS sequence"/>
</dbReference>